<dbReference type="EMBL" id="LNQE01000425">
    <property type="protein sequence ID" value="KUG26668.1"/>
    <property type="molecule type" value="Genomic_DNA"/>
</dbReference>
<evidence type="ECO:0000259" key="2">
    <source>
        <dbReference type="Pfam" id="PF12728"/>
    </source>
</evidence>
<dbReference type="InterPro" id="IPR041657">
    <property type="entry name" value="HTH_17"/>
</dbReference>
<evidence type="ECO:0000313" key="3">
    <source>
        <dbReference type="EMBL" id="KUG26668.1"/>
    </source>
</evidence>
<dbReference type="NCBIfam" id="TIGR01764">
    <property type="entry name" value="excise"/>
    <property type="match status" value="1"/>
</dbReference>
<dbReference type="Pfam" id="PF12728">
    <property type="entry name" value="HTH_17"/>
    <property type="match status" value="1"/>
</dbReference>
<dbReference type="AlphaFoldDB" id="A0A0W8G0T2"/>
<sequence length="108" mass="12654">MQKQEEILSRISNIEKLLEERKTKPLNLVEAAKYLSISQSHLYKLTSQRKILNHKPNGKYLYFYKDELDEWVRASSKDKVQSQKLKQEDVETDASSSLSIIDEDEEPP</sequence>
<protein>
    <recommendedName>
        <fullName evidence="2">Helix-turn-helix domain-containing protein</fullName>
    </recommendedName>
</protein>
<proteinExistence type="predicted"/>
<accession>A0A0W8G0T2</accession>
<feature type="domain" description="Helix-turn-helix" evidence="2">
    <location>
        <begin position="27"/>
        <end position="74"/>
    </location>
</feature>
<dbReference type="InterPro" id="IPR010093">
    <property type="entry name" value="SinI_DNA-bd"/>
</dbReference>
<comment type="caution">
    <text evidence="3">The sequence shown here is derived from an EMBL/GenBank/DDBJ whole genome shotgun (WGS) entry which is preliminary data.</text>
</comment>
<feature type="compositionally biased region" description="Basic and acidic residues" evidence="1">
    <location>
        <begin position="78"/>
        <end position="89"/>
    </location>
</feature>
<gene>
    <name evidence="3" type="ORF">ASZ90_003490</name>
</gene>
<name>A0A0W8G0T2_9ZZZZ</name>
<dbReference type="GO" id="GO:0003677">
    <property type="term" value="F:DNA binding"/>
    <property type="evidence" value="ECO:0007669"/>
    <property type="project" value="InterPro"/>
</dbReference>
<organism evidence="3">
    <name type="scientific">hydrocarbon metagenome</name>
    <dbReference type="NCBI Taxonomy" id="938273"/>
    <lineage>
        <taxon>unclassified sequences</taxon>
        <taxon>metagenomes</taxon>
        <taxon>ecological metagenomes</taxon>
    </lineage>
</organism>
<feature type="region of interest" description="Disordered" evidence="1">
    <location>
        <begin position="78"/>
        <end position="108"/>
    </location>
</feature>
<reference evidence="3" key="1">
    <citation type="journal article" date="2015" name="Proc. Natl. Acad. Sci. U.S.A.">
        <title>Networks of energetic and metabolic interactions define dynamics in microbial communities.</title>
        <authorList>
            <person name="Embree M."/>
            <person name="Liu J.K."/>
            <person name="Al-Bassam M.M."/>
            <person name="Zengler K."/>
        </authorList>
    </citation>
    <scope>NUCLEOTIDE SEQUENCE</scope>
</reference>
<evidence type="ECO:0000256" key="1">
    <source>
        <dbReference type="SAM" id="MobiDB-lite"/>
    </source>
</evidence>